<evidence type="ECO:0000313" key="3">
    <source>
        <dbReference type="Proteomes" id="UP000001218"/>
    </source>
</evidence>
<reference evidence="2 3" key="1">
    <citation type="submission" date="2012-02" db="EMBL/GenBank/DDBJ databases">
        <title>The Genome Sequence of Parabacteroides johnsonii CL02T12C29.</title>
        <authorList>
            <consortium name="The Broad Institute Genome Sequencing Platform"/>
            <person name="Earl A."/>
            <person name="Ward D."/>
            <person name="Feldgarden M."/>
            <person name="Gevers D."/>
            <person name="Zitomersky N.L."/>
            <person name="Coyne M.J."/>
            <person name="Comstock L.E."/>
            <person name="Young S.K."/>
            <person name="Zeng Q."/>
            <person name="Gargeya S."/>
            <person name="Fitzgerald M."/>
            <person name="Haas B."/>
            <person name="Abouelleil A."/>
            <person name="Alvarado L."/>
            <person name="Arachchi H.M."/>
            <person name="Berlin A."/>
            <person name="Chapman S.B."/>
            <person name="Gearin G."/>
            <person name="Goldberg J."/>
            <person name="Griggs A."/>
            <person name="Gujja S."/>
            <person name="Hansen M."/>
            <person name="Heiman D."/>
            <person name="Howarth C."/>
            <person name="Larimer J."/>
            <person name="Lui A."/>
            <person name="MacDonald P.J.P."/>
            <person name="McCowen C."/>
            <person name="Montmayeur A."/>
            <person name="Murphy C."/>
            <person name="Neiman D."/>
            <person name="Pearson M."/>
            <person name="Priest M."/>
            <person name="Roberts A."/>
            <person name="Saif S."/>
            <person name="Shea T."/>
            <person name="Sisk P."/>
            <person name="Stolte C."/>
            <person name="Sykes S."/>
            <person name="Wortman J."/>
            <person name="Nusbaum C."/>
            <person name="Birren B."/>
        </authorList>
    </citation>
    <scope>NUCLEOTIDE SEQUENCE [LARGE SCALE GENOMIC DNA]</scope>
    <source>
        <strain evidence="2 3">CL02T12C29</strain>
    </source>
</reference>
<dbReference type="Pfam" id="PF23023">
    <property type="entry name" value="Anti-Pycsar_Apyc1"/>
    <property type="match status" value="1"/>
</dbReference>
<dbReference type="PANTHER" id="PTHR46018">
    <property type="entry name" value="ZINC PHOSPHODIESTERASE ELAC PROTEIN 1"/>
    <property type="match status" value="1"/>
</dbReference>
<feature type="domain" description="Metallo-beta-lactamase" evidence="1">
    <location>
        <begin position="21"/>
        <end position="209"/>
    </location>
</feature>
<dbReference type="OrthoDB" id="9794898at2"/>
<dbReference type="InterPro" id="IPR001279">
    <property type="entry name" value="Metallo-B-lactamas"/>
</dbReference>
<dbReference type="Proteomes" id="UP000001218">
    <property type="component" value="Unassembled WGS sequence"/>
</dbReference>
<dbReference type="PANTHER" id="PTHR46018:SF2">
    <property type="entry name" value="ZINC PHOSPHODIESTERASE ELAC PROTEIN 1"/>
    <property type="match status" value="1"/>
</dbReference>
<dbReference type="RefSeq" id="WP_008156467.1">
    <property type="nucleotide sequence ID" value="NZ_JH976466.1"/>
</dbReference>
<organism evidence="2 3">
    <name type="scientific">Parabacteroides johnsonii CL02T12C29</name>
    <dbReference type="NCBI Taxonomy" id="999419"/>
    <lineage>
        <taxon>Bacteria</taxon>
        <taxon>Pseudomonadati</taxon>
        <taxon>Bacteroidota</taxon>
        <taxon>Bacteroidia</taxon>
        <taxon>Bacteroidales</taxon>
        <taxon>Tannerellaceae</taxon>
        <taxon>Parabacteroides</taxon>
    </lineage>
</organism>
<sequence length="271" mass="31078">MEFCEKLIMLGTGHATVTECYNACFVLRTSESALLVDGGGGNGILKQMKKAEIHLTELTNIFVTHTHIDHLFGIVWILRMMGEKMTDKNSTHNCTVYSHNKVLKVIKYLCRNTLSPITWNNIQEKVKFQKVYDTQSVEIGENMSLQFFDMESCTETQYGFKACLSSGKTLVCLGDALYQEQLVSYVQDADWLICESFCRDYDKEKFHPHELHHNTVLDVAIIAQQLDVKNLVLYHTEDSMLSERKEHYIAEARRAYSGNIYVPNDLESIII</sequence>
<comment type="caution">
    <text evidence="2">The sequence shown here is derived from an EMBL/GenBank/DDBJ whole genome shotgun (WGS) entry which is preliminary data.</text>
</comment>
<dbReference type="GO" id="GO:0042781">
    <property type="term" value="F:3'-tRNA processing endoribonuclease activity"/>
    <property type="evidence" value="ECO:0007669"/>
    <property type="project" value="TreeGrafter"/>
</dbReference>
<dbReference type="Gene3D" id="3.60.15.10">
    <property type="entry name" value="Ribonuclease Z/Hydroxyacylglutathione hydrolase-like"/>
    <property type="match status" value="1"/>
</dbReference>
<name>K5ZEZ2_9BACT</name>
<dbReference type="HOGENOM" id="CLU_1044874_0_0_10"/>
<dbReference type="InterPro" id="IPR036866">
    <property type="entry name" value="RibonucZ/Hydroxyglut_hydro"/>
</dbReference>
<dbReference type="AlphaFoldDB" id="K5ZEZ2"/>
<accession>K5ZEZ2</accession>
<gene>
    <name evidence="2" type="ORF">HMPREF1077_01886</name>
</gene>
<evidence type="ECO:0000313" key="2">
    <source>
        <dbReference type="EMBL" id="EKN09976.1"/>
    </source>
</evidence>
<dbReference type="PATRIC" id="fig|999419.3.peg.1932"/>
<dbReference type="SMART" id="SM00849">
    <property type="entry name" value="Lactamase_B"/>
    <property type="match status" value="1"/>
</dbReference>
<proteinExistence type="predicted"/>
<dbReference type="eggNOG" id="COG1234">
    <property type="taxonomic scope" value="Bacteria"/>
</dbReference>
<evidence type="ECO:0000259" key="1">
    <source>
        <dbReference type="SMART" id="SM00849"/>
    </source>
</evidence>
<dbReference type="SUPFAM" id="SSF56281">
    <property type="entry name" value="Metallo-hydrolase/oxidoreductase"/>
    <property type="match status" value="1"/>
</dbReference>
<protein>
    <recommendedName>
        <fullName evidence="1">Metallo-beta-lactamase domain-containing protein</fullName>
    </recommendedName>
</protein>
<dbReference type="EMBL" id="AGZP01000017">
    <property type="protein sequence ID" value="EKN09976.1"/>
    <property type="molecule type" value="Genomic_DNA"/>
</dbReference>